<dbReference type="SUPFAM" id="SSF57997">
    <property type="entry name" value="Tropomyosin"/>
    <property type="match status" value="1"/>
</dbReference>
<dbReference type="GO" id="GO:0051015">
    <property type="term" value="F:actin filament binding"/>
    <property type="evidence" value="ECO:0007669"/>
    <property type="project" value="TreeGrafter"/>
</dbReference>
<evidence type="ECO:0000313" key="4">
    <source>
        <dbReference type="Proteomes" id="UP000249218"/>
    </source>
</evidence>
<dbReference type="GO" id="GO:0005737">
    <property type="term" value="C:cytoplasm"/>
    <property type="evidence" value="ECO:0007669"/>
    <property type="project" value="TreeGrafter"/>
</dbReference>
<feature type="coiled-coil region" evidence="1">
    <location>
        <begin position="4"/>
        <end position="73"/>
    </location>
</feature>
<feature type="coiled-coil region" evidence="1">
    <location>
        <begin position="237"/>
        <end position="331"/>
    </location>
</feature>
<feature type="coiled-coil region" evidence="1">
    <location>
        <begin position="407"/>
        <end position="741"/>
    </location>
</feature>
<dbReference type="OrthoDB" id="3549872at2759"/>
<sequence length="959" mass="108700">MRKLKELENESDSLRKELTDVRRQLTNCIAERDKYNSSCRELRDHVKRAEHERREAARARDEAYHKIAGLEENRTSLDLELSRVQTMLKESETGGEHVTRELKATESQLKRERAALEQANHDIKELQSRLQNECEERERCAGDAAAARRHGAELEAMLGATRADLAACRQRAAELEEACRARDQCEAAGAMVLSWRPCWAPPAPTWPPAGSGLLNWRRPVERGTSCRRHGAELEAMLGATRADLAACRQRAAELEEACRARDQELVLRLEDCRSKERRLEELKHNLEVCLADATQQIQELKARLGGSEGRCRALEASLSQCESGKREAEAKLSSIAHALRRVCGVQPDGTVHAATRKRLASPARRYSPHRGRDHSEDRNEIIDVDPELVKKGMRNLMHDVCQIEREKDDFKSQVNMLKKQLKDACEQQGKGDNKLQSVTSNLRSLQEEKARLQTAYGQKEAQLNALNESVQSKTVEISNLRDKITSLEATLASVTEEKVQNENKGDNLRVQLAERVQEVGQLREALAAAEGRASRLDVRRAQLEGDVQRAAVAARDRDQALKKLQERCEGYTRTIAQLEDRCTSLKGTVEQLSTALQKAATAESELRADLGKVTRQLNEAKNNEHNAVDKLRQIQKSVSSCENERRVLTEKLESAKAALGEMKRLNSSLEDQVHRLTNQLANVEVQRSAFESQLRMTTWDGKESNTDSELERELHQLQRDRSELKSKCEVLQDTVRKLEADRRMRPALRSKSHDRGDKTVYYSDLDSGPDSTKDSSTTRGYKDSAHIPCKDKGFTTDISLIELENRELRMKIRRLEKELADKEAELVMARTRYLSDLSSVSPSRRGDVEHYRQAALQAERLLESKEASYRQQIMRLESQASQLRSQLTAEIRRRQAYIARSGRAARDVQRLRSALGDSLRTVSQDPALDSYTLEHEARKLDSTLTHSLPPLNDSYDSSK</sequence>
<gene>
    <name evidence="3" type="primary">HaOG217006</name>
    <name evidence="3" type="ORF">B5X24_HaOG217006</name>
</gene>
<feature type="coiled-coil region" evidence="1">
    <location>
        <begin position="866"/>
        <end position="893"/>
    </location>
</feature>
<feature type="region of interest" description="Disordered" evidence="2">
    <location>
        <begin position="742"/>
        <end position="784"/>
    </location>
</feature>
<evidence type="ECO:0000313" key="3">
    <source>
        <dbReference type="EMBL" id="PZC78916.1"/>
    </source>
</evidence>
<protein>
    <recommendedName>
        <fullName evidence="5">Rootletin</fullName>
    </recommendedName>
</protein>
<dbReference type="GO" id="GO:0000146">
    <property type="term" value="F:microfilament motor activity"/>
    <property type="evidence" value="ECO:0007669"/>
    <property type="project" value="TreeGrafter"/>
</dbReference>
<name>A0A2W1C1S3_HELAM</name>
<dbReference type="PANTHER" id="PTHR45615:SF40">
    <property type="entry name" value="MYOSIN HEAVY CHAIN, NON-MUSCLE"/>
    <property type="match status" value="1"/>
</dbReference>
<dbReference type="GO" id="GO:0032982">
    <property type="term" value="C:myosin filament"/>
    <property type="evidence" value="ECO:0007669"/>
    <property type="project" value="TreeGrafter"/>
</dbReference>
<proteinExistence type="predicted"/>
<accession>A0A2W1C1S3</accession>
<evidence type="ECO:0000256" key="1">
    <source>
        <dbReference type="SAM" id="Coils"/>
    </source>
</evidence>
<feature type="coiled-coil region" evidence="1">
    <location>
        <begin position="99"/>
        <end position="178"/>
    </location>
</feature>
<organism evidence="3 4">
    <name type="scientific">Helicoverpa armigera</name>
    <name type="common">Cotton bollworm</name>
    <name type="synonym">Heliothis armigera</name>
    <dbReference type="NCBI Taxonomy" id="29058"/>
    <lineage>
        <taxon>Eukaryota</taxon>
        <taxon>Metazoa</taxon>
        <taxon>Ecdysozoa</taxon>
        <taxon>Arthropoda</taxon>
        <taxon>Hexapoda</taxon>
        <taxon>Insecta</taxon>
        <taxon>Pterygota</taxon>
        <taxon>Neoptera</taxon>
        <taxon>Endopterygota</taxon>
        <taxon>Lepidoptera</taxon>
        <taxon>Glossata</taxon>
        <taxon>Ditrysia</taxon>
        <taxon>Noctuoidea</taxon>
        <taxon>Noctuidae</taxon>
        <taxon>Heliothinae</taxon>
        <taxon>Helicoverpa</taxon>
    </lineage>
</organism>
<feature type="coiled-coil region" evidence="1">
    <location>
        <begin position="798"/>
        <end position="832"/>
    </location>
</feature>
<dbReference type="Gene3D" id="1.20.5.170">
    <property type="match status" value="1"/>
</dbReference>
<evidence type="ECO:0000256" key="2">
    <source>
        <dbReference type="SAM" id="MobiDB-lite"/>
    </source>
</evidence>
<evidence type="ECO:0008006" key="5">
    <source>
        <dbReference type="Google" id="ProtNLM"/>
    </source>
</evidence>
<dbReference type="GO" id="GO:0016460">
    <property type="term" value="C:myosin II complex"/>
    <property type="evidence" value="ECO:0007669"/>
    <property type="project" value="TreeGrafter"/>
</dbReference>
<reference evidence="3 4" key="1">
    <citation type="journal article" date="2017" name="BMC Biol.">
        <title>Genomic innovations, transcriptional plasticity and gene loss underlying the evolution and divergence of two highly polyphagous and invasive Helicoverpa pest species.</title>
        <authorList>
            <person name="Pearce S.L."/>
            <person name="Clarke D.F."/>
            <person name="East P.D."/>
            <person name="Elfekih S."/>
            <person name="Gordon K.H."/>
            <person name="Jermiin L.S."/>
            <person name="McGaughran A."/>
            <person name="Oakeshott J.G."/>
            <person name="Papanikolaou A."/>
            <person name="Perera O.P."/>
            <person name="Rane R.V."/>
            <person name="Richards S."/>
            <person name="Tay W.T."/>
            <person name="Walsh T.K."/>
            <person name="Anderson A."/>
            <person name="Anderson C.J."/>
            <person name="Asgari S."/>
            <person name="Board P.G."/>
            <person name="Bretschneider A."/>
            <person name="Campbell P.M."/>
            <person name="Chertemps T."/>
            <person name="Christeller J.T."/>
            <person name="Coppin C.W."/>
            <person name="Downes S.J."/>
            <person name="Duan G."/>
            <person name="Farnsworth C.A."/>
            <person name="Good R.T."/>
            <person name="Han L.B."/>
            <person name="Han Y.C."/>
            <person name="Hatje K."/>
            <person name="Horne I."/>
            <person name="Huang Y.P."/>
            <person name="Hughes D.S."/>
            <person name="Jacquin-Joly E."/>
            <person name="James W."/>
            <person name="Jhangiani S."/>
            <person name="Kollmar M."/>
            <person name="Kuwar S.S."/>
            <person name="Li S."/>
            <person name="Liu N.Y."/>
            <person name="Maibeche M.T."/>
            <person name="Miller J.R."/>
            <person name="Montagne N."/>
            <person name="Perry T."/>
            <person name="Qu J."/>
            <person name="Song S.V."/>
            <person name="Sutton G.G."/>
            <person name="Vogel H."/>
            <person name="Walenz B.P."/>
            <person name="Xu W."/>
            <person name="Zhang H.J."/>
            <person name="Zou Z."/>
            <person name="Batterham P."/>
            <person name="Edwards O.R."/>
            <person name="Feyereisen R."/>
            <person name="Gibbs R.A."/>
            <person name="Heckel D.G."/>
            <person name="McGrath A."/>
            <person name="Robin C."/>
            <person name="Scherer S.E."/>
            <person name="Worley K.C."/>
            <person name="Wu Y.D."/>
        </authorList>
    </citation>
    <scope>NUCLEOTIDE SEQUENCE [LARGE SCALE GENOMIC DNA]</scope>
    <source>
        <strain evidence="3">Harm_GR_Male_#8</strain>
        <tissue evidence="3">Whole organism</tissue>
    </source>
</reference>
<keyword evidence="4" id="KW-1185">Reference proteome</keyword>
<dbReference type="Proteomes" id="UP000249218">
    <property type="component" value="Unassembled WGS sequence"/>
</dbReference>
<dbReference type="Gene3D" id="1.10.287.1490">
    <property type="match status" value="2"/>
</dbReference>
<dbReference type="AlphaFoldDB" id="A0A2W1C1S3"/>
<dbReference type="PANTHER" id="PTHR45615">
    <property type="entry name" value="MYOSIN HEAVY CHAIN, NON-MUSCLE"/>
    <property type="match status" value="1"/>
</dbReference>
<feature type="region of interest" description="Disordered" evidence="2">
    <location>
        <begin position="353"/>
        <end position="377"/>
    </location>
</feature>
<keyword evidence="1" id="KW-0175">Coiled coil</keyword>
<dbReference type="EMBL" id="KZ149893">
    <property type="protein sequence ID" value="PZC78916.1"/>
    <property type="molecule type" value="Genomic_DNA"/>
</dbReference>